<dbReference type="PANTHER" id="PTHR43245">
    <property type="entry name" value="BIFUNCTIONAL POLYMYXIN RESISTANCE PROTEIN ARNA"/>
    <property type="match status" value="1"/>
</dbReference>
<sequence length="290" mass="30632">MRLAVTGGTGLVGRFIVNEALRAGDRVTVLIRSVPVPGFFAGEVAHLAYDLNAEPPDLSGFDALVHAAFDHLPGRYRGGEGDDPAGFLARNLDGSRRLFDQAARAGVPVVFLSSRAVYGPQDGPLDEGMSCRPDTLYGQAKLAAEQALMGSGQPALVLRATGVYGAPGPGQRHKWADLFDDFAAGQPIAPRIGSEVHGDDLAAAVRLGLDGLRGVYNVSDLLLDRRDLLAMWARITGAGGTLPERADPSGFRVMRTDRLAARGWRGGGIDRLQATLRDIAAQAGIASRGR</sequence>
<dbReference type="Proteomes" id="UP000234882">
    <property type="component" value="Chromosome"/>
</dbReference>
<dbReference type="Gene3D" id="3.40.50.720">
    <property type="entry name" value="NAD(P)-binding Rossmann-like Domain"/>
    <property type="match status" value="1"/>
</dbReference>
<reference evidence="3" key="1">
    <citation type="submission" date="2017-12" db="EMBL/GenBank/DDBJ databases">
        <title>Genomic analysis of Paracoccus sp. CBA4604.</title>
        <authorList>
            <person name="Roh S.W."/>
            <person name="Kim J.Y."/>
            <person name="Kim J.S."/>
        </authorList>
    </citation>
    <scope>NUCLEOTIDE SEQUENCE [LARGE SCALE GENOMIC DNA]</scope>
    <source>
        <strain evidence="3">CBA4604</strain>
    </source>
</reference>
<gene>
    <name evidence="2" type="ORF">CYR75_09100</name>
</gene>
<evidence type="ECO:0000313" key="2">
    <source>
        <dbReference type="EMBL" id="AUM74411.1"/>
    </source>
</evidence>
<dbReference type="CDD" id="cd08946">
    <property type="entry name" value="SDR_e"/>
    <property type="match status" value="1"/>
</dbReference>
<dbReference type="KEGG" id="paru:CYR75_09100"/>
<dbReference type="PANTHER" id="PTHR43245:SF55">
    <property type="entry name" value="NAD(P)-BINDING DOMAIN-CONTAINING PROTEIN"/>
    <property type="match status" value="1"/>
</dbReference>
<feature type="domain" description="NAD-dependent epimerase/dehydratase" evidence="1">
    <location>
        <begin position="4"/>
        <end position="204"/>
    </location>
</feature>
<proteinExistence type="predicted"/>
<protein>
    <submittedName>
        <fullName evidence="2">UDP-glucose 4-epimerase</fullName>
    </submittedName>
</protein>
<dbReference type="RefSeq" id="WP_101499757.1">
    <property type="nucleotide sequence ID" value="NZ_CP025583.1"/>
</dbReference>
<accession>A0A2K9MFI9</accession>
<dbReference type="InterPro" id="IPR050177">
    <property type="entry name" value="Lipid_A_modif_metabolic_enz"/>
</dbReference>
<keyword evidence="3" id="KW-1185">Reference proteome</keyword>
<dbReference type="InterPro" id="IPR036291">
    <property type="entry name" value="NAD(P)-bd_dom_sf"/>
</dbReference>
<name>A0A2K9MFI9_9RHOB</name>
<evidence type="ECO:0000313" key="3">
    <source>
        <dbReference type="Proteomes" id="UP000234882"/>
    </source>
</evidence>
<dbReference type="SUPFAM" id="SSF51735">
    <property type="entry name" value="NAD(P)-binding Rossmann-fold domains"/>
    <property type="match status" value="1"/>
</dbReference>
<dbReference type="AlphaFoldDB" id="A0A2K9MFI9"/>
<dbReference type="EMBL" id="CP025583">
    <property type="protein sequence ID" value="AUM74411.1"/>
    <property type="molecule type" value="Genomic_DNA"/>
</dbReference>
<dbReference type="OrthoDB" id="9814124at2"/>
<dbReference type="InterPro" id="IPR001509">
    <property type="entry name" value="Epimerase_deHydtase"/>
</dbReference>
<dbReference type="Pfam" id="PF01370">
    <property type="entry name" value="Epimerase"/>
    <property type="match status" value="1"/>
</dbReference>
<organism evidence="2 3">
    <name type="scientific">Paracoccus jeotgali</name>
    <dbReference type="NCBI Taxonomy" id="2065379"/>
    <lineage>
        <taxon>Bacteria</taxon>
        <taxon>Pseudomonadati</taxon>
        <taxon>Pseudomonadota</taxon>
        <taxon>Alphaproteobacteria</taxon>
        <taxon>Rhodobacterales</taxon>
        <taxon>Paracoccaceae</taxon>
        <taxon>Paracoccus</taxon>
    </lineage>
</organism>
<evidence type="ECO:0000259" key="1">
    <source>
        <dbReference type="Pfam" id="PF01370"/>
    </source>
</evidence>